<proteinExistence type="inferred from homology"/>
<comment type="similarity">
    <text evidence="3">Belongs to the TVP38/TMEM64 family.</text>
</comment>
<comment type="caution">
    <text evidence="13">The sequence shown here is derived from an EMBL/GenBank/DDBJ whole genome shotgun (WGS) entry which is preliminary data.</text>
</comment>
<name>A0A9W8B749_9FUNG</name>
<feature type="transmembrane region" description="Helical" evidence="11">
    <location>
        <begin position="179"/>
        <end position="205"/>
    </location>
</feature>
<protein>
    <recommendedName>
        <fullName evidence="4">Golgi apparatus membrane protein TVP38</fullName>
    </recommendedName>
    <alternativeName>
        <fullName evidence="5">Golgi apparatus membrane protein tvp38</fullName>
    </alternativeName>
</protein>
<feature type="transmembrane region" description="Helical" evidence="11">
    <location>
        <begin position="302"/>
        <end position="321"/>
    </location>
</feature>
<evidence type="ECO:0000256" key="8">
    <source>
        <dbReference type="ARBA" id="ARBA00023034"/>
    </source>
</evidence>
<dbReference type="GO" id="GO:0016192">
    <property type="term" value="P:vesicle-mediated transport"/>
    <property type="evidence" value="ECO:0007669"/>
    <property type="project" value="TreeGrafter"/>
</dbReference>
<organism evidence="13 14">
    <name type="scientific">Dimargaris verticillata</name>
    <dbReference type="NCBI Taxonomy" id="2761393"/>
    <lineage>
        <taxon>Eukaryota</taxon>
        <taxon>Fungi</taxon>
        <taxon>Fungi incertae sedis</taxon>
        <taxon>Zoopagomycota</taxon>
        <taxon>Kickxellomycotina</taxon>
        <taxon>Dimargaritomycetes</taxon>
        <taxon>Dimargaritales</taxon>
        <taxon>Dimargaritaceae</taxon>
        <taxon>Dimargaris</taxon>
    </lineage>
</organism>
<feature type="compositionally biased region" description="Pro residues" evidence="10">
    <location>
        <begin position="1"/>
        <end position="10"/>
    </location>
</feature>
<comment type="function">
    <text evidence="1">Golgi membrane protein involved in vesicular trafficking and spindle migration.</text>
</comment>
<evidence type="ECO:0000313" key="14">
    <source>
        <dbReference type="Proteomes" id="UP001151582"/>
    </source>
</evidence>
<evidence type="ECO:0000256" key="10">
    <source>
        <dbReference type="SAM" id="MobiDB-lite"/>
    </source>
</evidence>
<feature type="region of interest" description="Disordered" evidence="10">
    <location>
        <begin position="1"/>
        <end position="51"/>
    </location>
</feature>
<dbReference type="InterPro" id="IPR051076">
    <property type="entry name" value="Golgi_membrane_TVP38/TMEM64"/>
</dbReference>
<feature type="transmembrane region" description="Helical" evidence="11">
    <location>
        <begin position="109"/>
        <end position="129"/>
    </location>
</feature>
<dbReference type="EMBL" id="JANBQB010000004">
    <property type="protein sequence ID" value="KAJ1985141.1"/>
    <property type="molecule type" value="Genomic_DNA"/>
</dbReference>
<evidence type="ECO:0000256" key="4">
    <source>
        <dbReference type="ARBA" id="ARBA00013533"/>
    </source>
</evidence>
<accession>A0A9W8B749</accession>
<evidence type="ECO:0000256" key="1">
    <source>
        <dbReference type="ARBA" id="ARBA00002978"/>
    </source>
</evidence>
<dbReference type="GO" id="GO:0000022">
    <property type="term" value="P:mitotic spindle elongation"/>
    <property type="evidence" value="ECO:0007669"/>
    <property type="project" value="TreeGrafter"/>
</dbReference>
<evidence type="ECO:0000256" key="2">
    <source>
        <dbReference type="ARBA" id="ARBA00004653"/>
    </source>
</evidence>
<evidence type="ECO:0000256" key="5">
    <source>
        <dbReference type="ARBA" id="ARBA00020673"/>
    </source>
</evidence>
<feature type="region of interest" description="Disordered" evidence="10">
    <location>
        <begin position="359"/>
        <end position="400"/>
    </location>
</feature>
<reference evidence="13" key="1">
    <citation type="submission" date="2022-07" db="EMBL/GenBank/DDBJ databases">
        <title>Phylogenomic reconstructions and comparative analyses of Kickxellomycotina fungi.</title>
        <authorList>
            <person name="Reynolds N.K."/>
            <person name="Stajich J.E."/>
            <person name="Barry K."/>
            <person name="Grigoriev I.V."/>
            <person name="Crous P."/>
            <person name="Smith M.E."/>
        </authorList>
    </citation>
    <scope>NUCLEOTIDE SEQUENCE</scope>
    <source>
        <strain evidence="13">RSA 567</strain>
    </source>
</reference>
<evidence type="ECO:0000256" key="6">
    <source>
        <dbReference type="ARBA" id="ARBA00022692"/>
    </source>
</evidence>
<feature type="compositionally biased region" description="Acidic residues" evidence="10">
    <location>
        <begin position="391"/>
        <end position="400"/>
    </location>
</feature>
<sequence>MALATTPPPVSRQRSIPARTMPYARVPTEPTPSDRSPNPAADPPSPSALLSPSASAAQTLLASSPPASPDHYIDVDPADTRPHATLADPYSVGGLTRASWWATHHWRRWLPVAGMFVTMLVFASIFWVYHKSILAWMEVLGLKIRQTGLIGSIVLTGLIFLTAFPPVFGYSMLTTLAGFAYGFPLGFIPCFVGALGGSVACFTLCRRYGRHHLQWLYNWNPHTTAAVQAIEKKGFKLLLLIRISPYPFNLVNALLSGTQIPVRRFALATAISLIKLNTHVYIGANLTEFSNAMFGQKSPWQIAIMVVGVVCGTGVMVYIYWLTKRAVDVMADISPEDEEVPMQWISDAPTEQVLEVHEESPVRHSLDEHPLQSSKARRVPGGNINSSWDWDGSDDDVSLP</sequence>
<comment type="subcellular location">
    <subcellularLocation>
        <location evidence="2">Golgi apparatus membrane</location>
        <topology evidence="2">Multi-pass membrane protein</topology>
    </subcellularLocation>
</comment>
<evidence type="ECO:0000256" key="7">
    <source>
        <dbReference type="ARBA" id="ARBA00022989"/>
    </source>
</evidence>
<evidence type="ECO:0000256" key="11">
    <source>
        <dbReference type="SAM" id="Phobius"/>
    </source>
</evidence>
<keyword evidence="8" id="KW-0333">Golgi apparatus</keyword>
<evidence type="ECO:0000256" key="3">
    <source>
        <dbReference type="ARBA" id="ARBA00008640"/>
    </source>
</evidence>
<evidence type="ECO:0000256" key="9">
    <source>
        <dbReference type="ARBA" id="ARBA00023136"/>
    </source>
</evidence>
<dbReference type="Pfam" id="PF09335">
    <property type="entry name" value="VTT_dom"/>
    <property type="match status" value="1"/>
</dbReference>
<dbReference type="PANTHER" id="PTHR47549">
    <property type="entry name" value="GOLGI APPARATUS MEMBRANE PROTEIN TVP38-RELATED"/>
    <property type="match status" value="1"/>
</dbReference>
<dbReference type="GO" id="GO:0000139">
    <property type="term" value="C:Golgi membrane"/>
    <property type="evidence" value="ECO:0007669"/>
    <property type="project" value="UniProtKB-SubCell"/>
</dbReference>
<dbReference type="PANTHER" id="PTHR47549:SF1">
    <property type="entry name" value="GOLGI APPARATUS MEMBRANE PROTEIN TVP38"/>
    <property type="match status" value="1"/>
</dbReference>
<feature type="transmembrane region" description="Helical" evidence="11">
    <location>
        <begin position="149"/>
        <end position="173"/>
    </location>
</feature>
<keyword evidence="9 11" id="KW-0472">Membrane</keyword>
<dbReference type="AlphaFoldDB" id="A0A9W8B749"/>
<keyword evidence="6 11" id="KW-0812">Transmembrane</keyword>
<feature type="compositionally biased region" description="Basic and acidic residues" evidence="10">
    <location>
        <begin position="359"/>
        <end position="370"/>
    </location>
</feature>
<keyword evidence="14" id="KW-1185">Reference proteome</keyword>
<keyword evidence="7 11" id="KW-1133">Transmembrane helix</keyword>
<evidence type="ECO:0000259" key="12">
    <source>
        <dbReference type="Pfam" id="PF09335"/>
    </source>
</evidence>
<evidence type="ECO:0000313" key="13">
    <source>
        <dbReference type="EMBL" id="KAJ1985141.1"/>
    </source>
</evidence>
<dbReference type="InterPro" id="IPR032816">
    <property type="entry name" value="VTT_dom"/>
</dbReference>
<dbReference type="OrthoDB" id="166803at2759"/>
<feature type="domain" description="VTT" evidence="12">
    <location>
        <begin position="170"/>
        <end position="284"/>
    </location>
</feature>
<gene>
    <name evidence="13" type="primary">TVP38</name>
    <name evidence="13" type="ORF">H4R34_000218</name>
</gene>
<dbReference type="Proteomes" id="UP001151582">
    <property type="component" value="Unassembled WGS sequence"/>
</dbReference>